<name>X1S3H6_9ZZZZ</name>
<dbReference type="AlphaFoldDB" id="X1S3H6"/>
<sequence length="176" mass="21105">MGNFLLNCEYKKASLKLDNKSELNLREKLVFIYLITNEKVNICGIYELPDKYIRFDLDLKQTELDKIKQKFMEDGKFLFVDGWIKILNYQIYNRFLGEKNEVAKEKELALIPIKIRDFRYPIDRVSTNGDTLSIYNHNKLVINNGISNQKEKKLEKDKYMEVVFLTKNEYKEFEFF</sequence>
<protein>
    <submittedName>
        <fullName evidence="1">Uncharacterized protein</fullName>
    </submittedName>
</protein>
<evidence type="ECO:0000313" key="1">
    <source>
        <dbReference type="EMBL" id="GAI73721.1"/>
    </source>
</evidence>
<organism evidence="1">
    <name type="scientific">marine sediment metagenome</name>
    <dbReference type="NCBI Taxonomy" id="412755"/>
    <lineage>
        <taxon>unclassified sequences</taxon>
        <taxon>metagenomes</taxon>
        <taxon>ecological metagenomes</taxon>
    </lineage>
</organism>
<reference evidence="1" key="1">
    <citation type="journal article" date="2014" name="Front. Microbiol.">
        <title>High frequency of phylogenetically diverse reductive dehalogenase-homologous genes in deep subseafloor sedimentary metagenomes.</title>
        <authorList>
            <person name="Kawai M."/>
            <person name="Futagami T."/>
            <person name="Toyoda A."/>
            <person name="Takaki Y."/>
            <person name="Nishi S."/>
            <person name="Hori S."/>
            <person name="Arai W."/>
            <person name="Tsubouchi T."/>
            <person name="Morono Y."/>
            <person name="Uchiyama I."/>
            <person name="Ito T."/>
            <person name="Fujiyama A."/>
            <person name="Inagaki F."/>
            <person name="Takami H."/>
        </authorList>
    </citation>
    <scope>NUCLEOTIDE SEQUENCE</scope>
    <source>
        <strain evidence="1">Expedition CK06-06</strain>
    </source>
</reference>
<proteinExistence type="predicted"/>
<accession>X1S3H6</accession>
<comment type="caution">
    <text evidence="1">The sequence shown here is derived from an EMBL/GenBank/DDBJ whole genome shotgun (WGS) entry which is preliminary data.</text>
</comment>
<dbReference type="EMBL" id="BARW01010172">
    <property type="protein sequence ID" value="GAI73721.1"/>
    <property type="molecule type" value="Genomic_DNA"/>
</dbReference>
<gene>
    <name evidence="1" type="ORF">S12H4_20153</name>
</gene>